<reference evidence="6" key="1">
    <citation type="submission" date="2021-04" db="EMBL/GenBank/DDBJ databases">
        <authorList>
            <consortium name="Molecular Ecology Group"/>
        </authorList>
    </citation>
    <scope>NUCLEOTIDE SEQUENCE</scope>
</reference>
<comment type="caution">
    <text evidence="6">The sequence shown here is derived from an EMBL/GenBank/DDBJ whole genome shotgun (WGS) entry which is preliminary data.</text>
</comment>
<name>A0A8S3ZLM2_9EUPU</name>
<keyword evidence="7" id="KW-1185">Reference proteome</keyword>
<dbReference type="InterPro" id="IPR039328">
    <property type="entry name" value="WDR89"/>
</dbReference>
<dbReference type="Gene3D" id="2.130.10.10">
    <property type="entry name" value="YVTN repeat-like/Quinoprotein amine dehydrogenase"/>
    <property type="match status" value="1"/>
</dbReference>
<dbReference type="OrthoDB" id="25131at2759"/>
<dbReference type="PROSITE" id="PS50294">
    <property type="entry name" value="WD_REPEATS_REGION"/>
    <property type="match status" value="1"/>
</dbReference>
<gene>
    <name evidence="6" type="ORF">CUNI_LOCUS15817</name>
</gene>
<keyword evidence="2 4" id="KW-0853">WD repeat</keyword>
<accession>A0A8S3ZLM2</accession>
<evidence type="ECO:0000256" key="5">
    <source>
        <dbReference type="SAM" id="MobiDB-lite"/>
    </source>
</evidence>
<dbReference type="SUPFAM" id="SSF50978">
    <property type="entry name" value="WD40 repeat-like"/>
    <property type="match status" value="1"/>
</dbReference>
<dbReference type="EMBL" id="CAJHNH020003915">
    <property type="protein sequence ID" value="CAG5130259.1"/>
    <property type="molecule type" value="Genomic_DNA"/>
</dbReference>
<dbReference type="AlphaFoldDB" id="A0A8S3ZLM2"/>
<dbReference type="PANTHER" id="PTHR22889:SF0">
    <property type="entry name" value="WD REPEAT-CONTAINING PROTEIN 89"/>
    <property type="match status" value="1"/>
</dbReference>
<organism evidence="6 7">
    <name type="scientific">Candidula unifasciata</name>
    <dbReference type="NCBI Taxonomy" id="100452"/>
    <lineage>
        <taxon>Eukaryota</taxon>
        <taxon>Metazoa</taxon>
        <taxon>Spiralia</taxon>
        <taxon>Lophotrochozoa</taxon>
        <taxon>Mollusca</taxon>
        <taxon>Gastropoda</taxon>
        <taxon>Heterobranchia</taxon>
        <taxon>Euthyneura</taxon>
        <taxon>Panpulmonata</taxon>
        <taxon>Eupulmonata</taxon>
        <taxon>Stylommatophora</taxon>
        <taxon>Helicina</taxon>
        <taxon>Helicoidea</taxon>
        <taxon>Geomitridae</taxon>
        <taxon>Candidula</taxon>
    </lineage>
</organism>
<evidence type="ECO:0000313" key="6">
    <source>
        <dbReference type="EMBL" id="CAG5130259.1"/>
    </source>
</evidence>
<evidence type="ECO:0000256" key="2">
    <source>
        <dbReference type="ARBA" id="ARBA00022574"/>
    </source>
</evidence>
<evidence type="ECO:0000256" key="4">
    <source>
        <dbReference type="PROSITE-ProRule" id="PRU00221"/>
    </source>
</evidence>
<dbReference type="PANTHER" id="PTHR22889">
    <property type="entry name" value="WD REPEAT-CONTAINING PROTEIN 89"/>
    <property type="match status" value="1"/>
</dbReference>
<feature type="region of interest" description="Disordered" evidence="5">
    <location>
        <begin position="104"/>
        <end position="125"/>
    </location>
</feature>
<dbReference type="Proteomes" id="UP000678393">
    <property type="component" value="Unassembled WGS sequence"/>
</dbReference>
<evidence type="ECO:0000256" key="1">
    <source>
        <dbReference type="ARBA" id="ARBA00021125"/>
    </source>
</evidence>
<keyword evidence="3" id="KW-0677">Repeat</keyword>
<sequence length="125" mass="13528">STGVDYIVDCIPELTANNDRSSAVLLLGTHSGSLQLRLCPDQSADTHTLASLEGGHTTTIRCSVWDPKTHTLLTGGEDSLVCLWSADPSVQFLARSNKTDSAVKMKNKVSISEHTKKPYSKKQKS</sequence>
<protein>
    <recommendedName>
        <fullName evidence="1">WD repeat-containing protein 89</fullName>
    </recommendedName>
</protein>
<dbReference type="InterPro" id="IPR001680">
    <property type="entry name" value="WD40_rpt"/>
</dbReference>
<evidence type="ECO:0000256" key="3">
    <source>
        <dbReference type="ARBA" id="ARBA00022737"/>
    </source>
</evidence>
<dbReference type="PROSITE" id="PS50082">
    <property type="entry name" value="WD_REPEATS_2"/>
    <property type="match status" value="1"/>
</dbReference>
<proteinExistence type="predicted"/>
<dbReference type="InterPro" id="IPR015943">
    <property type="entry name" value="WD40/YVTN_repeat-like_dom_sf"/>
</dbReference>
<evidence type="ECO:0000313" key="7">
    <source>
        <dbReference type="Proteomes" id="UP000678393"/>
    </source>
</evidence>
<feature type="repeat" description="WD" evidence="4">
    <location>
        <begin position="53"/>
        <end position="85"/>
    </location>
</feature>
<dbReference type="InterPro" id="IPR036322">
    <property type="entry name" value="WD40_repeat_dom_sf"/>
</dbReference>
<feature type="non-terminal residue" evidence="6">
    <location>
        <position position="125"/>
    </location>
</feature>
<dbReference type="SMART" id="SM00320">
    <property type="entry name" value="WD40"/>
    <property type="match status" value="1"/>
</dbReference>